<reference evidence="5" key="1">
    <citation type="journal article" date="2023" name="Int. J. Syst. Evol. Microbiol.">
        <title>Collibacillus ludicampi gen. nov., sp. nov., a new soil bacterium of the family Alicyclobacillaceae.</title>
        <authorList>
            <person name="Jojima T."/>
            <person name="Ioku Y."/>
            <person name="Fukuta Y."/>
            <person name="Shirasaka N."/>
            <person name="Matsumura Y."/>
            <person name="Mori M."/>
        </authorList>
    </citation>
    <scope>NUCLEOTIDE SEQUENCE</scope>
    <source>
        <strain evidence="5">TP075</strain>
    </source>
</reference>
<dbReference type="PANTHER" id="PTHR42840">
    <property type="entry name" value="NAD(P)-BINDING ROSSMANN-FOLD SUPERFAMILY PROTEIN-RELATED"/>
    <property type="match status" value="1"/>
</dbReference>
<keyword evidence="2" id="KW-0560">Oxidoreductase</keyword>
<dbReference type="InterPro" id="IPR004104">
    <property type="entry name" value="Gfo/Idh/MocA-like_OxRdtase_C"/>
</dbReference>
<gene>
    <name evidence="5" type="primary">iolX</name>
    <name evidence="5" type="ORF">DNHGIG_21750</name>
</gene>
<evidence type="ECO:0000259" key="4">
    <source>
        <dbReference type="Pfam" id="PF02894"/>
    </source>
</evidence>
<dbReference type="EMBL" id="BOQE01000001">
    <property type="protein sequence ID" value="GIM46626.1"/>
    <property type="molecule type" value="Genomic_DNA"/>
</dbReference>
<evidence type="ECO:0000256" key="1">
    <source>
        <dbReference type="ARBA" id="ARBA00010928"/>
    </source>
</evidence>
<dbReference type="PANTHER" id="PTHR42840:SF3">
    <property type="entry name" value="BINDING ROSSMANN FOLD OXIDOREDUCTASE, PUTATIVE (AFU_ORTHOLOGUE AFUA_2G10240)-RELATED"/>
    <property type="match status" value="1"/>
</dbReference>
<dbReference type="Pfam" id="PF02894">
    <property type="entry name" value="GFO_IDH_MocA_C"/>
    <property type="match status" value="1"/>
</dbReference>
<evidence type="ECO:0000313" key="5">
    <source>
        <dbReference type="EMBL" id="GIM46626.1"/>
    </source>
</evidence>
<comment type="similarity">
    <text evidence="1">Belongs to the Gfo/Idh/MocA family.</text>
</comment>
<dbReference type="GO" id="GO:0016491">
    <property type="term" value="F:oxidoreductase activity"/>
    <property type="evidence" value="ECO:0007669"/>
    <property type="project" value="UniProtKB-KW"/>
</dbReference>
<dbReference type="InterPro" id="IPR000683">
    <property type="entry name" value="Gfo/Idh/MocA-like_OxRdtase_N"/>
</dbReference>
<dbReference type="Gene3D" id="3.30.360.10">
    <property type="entry name" value="Dihydrodipicolinate Reductase, domain 2"/>
    <property type="match status" value="1"/>
</dbReference>
<accession>A0AAV4LFL7</accession>
<dbReference type="Gene3D" id="3.40.50.720">
    <property type="entry name" value="NAD(P)-binding Rossmann-like Domain"/>
    <property type="match status" value="1"/>
</dbReference>
<comment type="caution">
    <text evidence="5">The sequence shown here is derived from an EMBL/GenBank/DDBJ whole genome shotgun (WGS) entry which is preliminary data.</text>
</comment>
<proteinExistence type="inferred from homology"/>
<name>A0AAV4LFL7_9BACL</name>
<dbReference type="GO" id="GO:0000166">
    <property type="term" value="F:nucleotide binding"/>
    <property type="evidence" value="ECO:0007669"/>
    <property type="project" value="InterPro"/>
</dbReference>
<feature type="domain" description="Gfo/Idh/MocA-like oxidoreductase C-terminal" evidence="4">
    <location>
        <begin position="136"/>
        <end position="331"/>
    </location>
</feature>
<dbReference type="SUPFAM" id="SSF55347">
    <property type="entry name" value="Glyceraldehyde-3-phosphate dehydrogenase-like, C-terminal domain"/>
    <property type="match status" value="1"/>
</dbReference>
<evidence type="ECO:0000259" key="3">
    <source>
        <dbReference type="Pfam" id="PF01408"/>
    </source>
</evidence>
<dbReference type="Proteomes" id="UP001057291">
    <property type="component" value="Unassembled WGS sequence"/>
</dbReference>
<dbReference type="RefSeq" id="WP_282199696.1">
    <property type="nucleotide sequence ID" value="NZ_BOQE01000001.1"/>
</dbReference>
<protein>
    <submittedName>
        <fullName evidence="5">Scyllo-inositol 2-dehydrogenase (NAD(+))</fullName>
    </submittedName>
</protein>
<evidence type="ECO:0000256" key="2">
    <source>
        <dbReference type="ARBA" id="ARBA00023002"/>
    </source>
</evidence>
<dbReference type="Pfam" id="PF01408">
    <property type="entry name" value="GFO_IDH_MocA"/>
    <property type="match status" value="1"/>
</dbReference>
<dbReference type="AlphaFoldDB" id="A0AAV4LFL7"/>
<dbReference type="InterPro" id="IPR036291">
    <property type="entry name" value="NAD(P)-bd_dom_sf"/>
</dbReference>
<evidence type="ECO:0000313" key="6">
    <source>
        <dbReference type="Proteomes" id="UP001057291"/>
    </source>
</evidence>
<feature type="domain" description="Gfo/Idh/MocA-like oxidoreductase N-terminal" evidence="3">
    <location>
        <begin position="4"/>
        <end position="124"/>
    </location>
</feature>
<sequence length="337" mass="37344">MNKIRCAVLGLGRLGYHHAKNMATQVQGAQLVSVIDPMPGRAEQVARELGVEKWSTDPNHAFEDPNIDAVIIVTPTSTHAEMIAKAAEHKKQVFVEKPLTQTLEEAEYIIKIIKENGIICQVGFMRRFDPAYAEAKRRIDAGDIGKPIYFKGITRDAGSPPAEFIKHSGGIFLDCSIHDYDIARYLMGAEITSVSAHGRILKNPFMEEFNDVDQGLTYVQFDSGAAGDIEASRNALYGHDIRTEIIGTEGSLFIGTLRNQNVTLLSTQGSTYEIVPDFQTRFKDAYVLELVHFIECVQNKVQPAVTEVDAKINMEIALRATESFLSGKTLNVEKVQV</sequence>
<keyword evidence="6" id="KW-1185">Reference proteome</keyword>
<dbReference type="SUPFAM" id="SSF51735">
    <property type="entry name" value="NAD(P)-binding Rossmann-fold domains"/>
    <property type="match status" value="1"/>
</dbReference>
<organism evidence="5 6">
    <name type="scientific">Collibacillus ludicampi</name>
    <dbReference type="NCBI Taxonomy" id="2771369"/>
    <lineage>
        <taxon>Bacteria</taxon>
        <taxon>Bacillati</taxon>
        <taxon>Bacillota</taxon>
        <taxon>Bacilli</taxon>
        <taxon>Bacillales</taxon>
        <taxon>Alicyclobacillaceae</taxon>
        <taxon>Collibacillus</taxon>
    </lineage>
</organism>